<organism evidence="1 2">
    <name type="scientific">Araneus ventricosus</name>
    <name type="common">Orbweaver spider</name>
    <name type="synonym">Epeira ventricosa</name>
    <dbReference type="NCBI Taxonomy" id="182803"/>
    <lineage>
        <taxon>Eukaryota</taxon>
        <taxon>Metazoa</taxon>
        <taxon>Ecdysozoa</taxon>
        <taxon>Arthropoda</taxon>
        <taxon>Chelicerata</taxon>
        <taxon>Arachnida</taxon>
        <taxon>Araneae</taxon>
        <taxon>Araneomorphae</taxon>
        <taxon>Entelegynae</taxon>
        <taxon>Araneoidea</taxon>
        <taxon>Araneidae</taxon>
        <taxon>Araneus</taxon>
    </lineage>
</organism>
<dbReference type="Proteomes" id="UP000499080">
    <property type="component" value="Unassembled WGS sequence"/>
</dbReference>
<dbReference type="OrthoDB" id="4843387at2759"/>
<protein>
    <submittedName>
        <fullName evidence="1">Uncharacterized protein</fullName>
    </submittedName>
</protein>
<proteinExistence type="predicted"/>
<name>A0A4Y2JGJ0_ARAVE</name>
<dbReference type="EMBL" id="BGPR01003539">
    <property type="protein sequence ID" value="GBM89433.1"/>
    <property type="molecule type" value="Genomic_DNA"/>
</dbReference>
<accession>A0A4Y2JGJ0</accession>
<keyword evidence="2" id="KW-1185">Reference proteome</keyword>
<reference evidence="1 2" key="1">
    <citation type="journal article" date="2019" name="Sci. Rep.">
        <title>Orb-weaving spider Araneus ventricosus genome elucidates the spidroin gene catalogue.</title>
        <authorList>
            <person name="Kono N."/>
            <person name="Nakamura H."/>
            <person name="Ohtoshi R."/>
            <person name="Moran D.A.P."/>
            <person name="Shinohara A."/>
            <person name="Yoshida Y."/>
            <person name="Fujiwara M."/>
            <person name="Mori M."/>
            <person name="Tomita M."/>
            <person name="Arakawa K."/>
        </authorList>
    </citation>
    <scope>NUCLEOTIDE SEQUENCE [LARGE SCALE GENOMIC DNA]</scope>
</reference>
<evidence type="ECO:0000313" key="1">
    <source>
        <dbReference type="EMBL" id="GBM89433.1"/>
    </source>
</evidence>
<dbReference type="AlphaFoldDB" id="A0A4Y2JGJ0"/>
<gene>
    <name evidence="1" type="ORF">AVEN_261120_1</name>
</gene>
<evidence type="ECO:0000313" key="2">
    <source>
        <dbReference type="Proteomes" id="UP000499080"/>
    </source>
</evidence>
<comment type="caution">
    <text evidence="1">The sequence shown here is derived from an EMBL/GenBank/DDBJ whole genome shotgun (WGS) entry which is preliminary data.</text>
</comment>
<sequence>MSPDLFWRVIQVVAENKAPGRINLTLLKDKIITRGEILILAENSLGGYTDRNGGTLTAVRYRDDILDLYVRRYADAIGDEIILTEAMLDFIEQDLPVNIWRSSV</sequence>